<sequence>MAQPQETNCAPTELRTACTVLRPLGCPGQPPTRTRAAENGGRAAALVLTYKATTVSCNLLTNKPVHYCHQKESNSTTVYCNMDPSLLFTPESPKTTAVEADATPSRKNLDATVDYSPALSDDLTSPTTATEPENNDVFGGTSISHNKKAAVSLPHVEAIQEQRTDEEEEDEDELESPAHTMQQTHIPSPVEFGPGVTFHFPSFEQQVGGGRMREATPPRPEDIPSTRLRAAVRGTARASPITHSAISRRAATGAAAAPSTSSLLQAPPHGLRNGPSQVFMDVLGFERVAILPPPPGFQAKTDPPPHRVKTIAKNGGGSATEPSSQASTSSTINAAGPSTIPPRASSSSNAPPGTASSNVPPSAAASTFSTAGATAVGPSTTIPPPTSTSDQVATNDEPNPDDLDASSVTPDGPGRLRVEQRRQLNDCISEMQSKVAACAASTGLSERRILRAFAKEVEGGPPWRVNLWNRYRPYSLSAEHRLEEMRRVREEAEEDDDDLDQDERKLANRAFMDSYGDDALEILSLYEELLLEEGDQTHLEHGQLLTKVFANGEKMVSRVHQKYSLEGCVMFIGLHLNEDTQIAKCFLTPGLSELAATLHLSHDDFLGAVKLTAYNAQNRAVNMLAGRPPIPEGATTGFYAPGTTAATTATTSVPSTSTATATSASPTATRTTLKRERSPANADAKRQAAKARTQNHEEDKKSLQVLFRQKVQEDLGPGTDIFTDPKRLGAFVWVTLGSWLKTHHIRMLGFPTDAHLPGLSRLSGTAFRARVKDGQGLRFEKFTYNSKDELSILTHDYSTPTAAGPLSAMRTAFTSSNGKALPCVDSANNMWMACFDLSKSAKPLNRTAITIAVARQLHVAATKLSRTDFEGDTDNEQDQEHDVEGEDNGKARLPKESAKAKGKRVRTNDPEYATDTDPESEDETSPPPRKKAATQQPTPRLTHAKAAKQIQQEGGGKEKGKKKQKSRTVRFAPRVSVTGRDTDNDDNDNTDTDNDNDNDDDLPLVARPTTRHTKPLRMARPQPKLLKRKRDATANGTAVPRPAGPAITAHADGATDSAVATGSVASRKHRNIDNGPIRGADAVADRTSHKRQNGNDGAIASASSGSVSVHGATPTSRKRKSGNGAIASSASVSTHAAAPSGPIPDSNAAHTAAPSAGPSNAAAAHTAPRIPASTGPALLEAMLRMLTADQLAAMMARVSQGGH</sequence>
<feature type="region of interest" description="Disordered" evidence="2">
    <location>
        <begin position="251"/>
        <end position="272"/>
    </location>
</feature>
<feature type="compositionally biased region" description="Low complexity" evidence="2">
    <location>
        <begin position="1125"/>
        <end position="1140"/>
    </location>
</feature>
<feature type="compositionally biased region" description="Low complexity" evidence="2">
    <location>
        <begin position="1097"/>
        <end position="1112"/>
    </location>
</feature>
<feature type="compositionally biased region" description="Polar residues" evidence="2">
    <location>
        <begin position="320"/>
        <end position="333"/>
    </location>
</feature>
<feature type="region of interest" description="Disordered" evidence="2">
    <location>
        <begin position="868"/>
        <end position="1166"/>
    </location>
</feature>
<dbReference type="EMBL" id="JARJLG010000142">
    <property type="protein sequence ID" value="KAJ7737639.1"/>
    <property type="molecule type" value="Genomic_DNA"/>
</dbReference>
<evidence type="ECO:0000313" key="4">
    <source>
        <dbReference type="Proteomes" id="UP001215280"/>
    </source>
</evidence>
<evidence type="ECO:0000313" key="3">
    <source>
        <dbReference type="EMBL" id="KAJ7737639.1"/>
    </source>
</evidence>
<comment type="caution">
    <text evidence="3">The sequence shown here is derived from an EMBL/GenBank/DDBJ whole genome shotgun (WGS) entry which is preliminary data.</text>
</comment>
<dbReference type="AlphaFoldDB" id="A0AAD7I8T4"/>
<accession>A0AAD7I8T4</accession>
<feature type="compositionally biased region" description="Acidic residues" evidence="2">
    <location>
        <begin position="983"/>
        <end position="1002"/>
    </location>
</feature>
<organism evidence="3 4">
    <name type="scientific">Mycena maculata</name>
    <dbReference type="NCBI Taxonomy" id="230809"/>
    <lineage>
        <taxon>Eukaryota</taxon>
        <taxon>Fungi</taxon>
        <taxon>Dikarya</taxon>
        <taxon>Basidiomycota</taxon>
        <taxon>Agaricomycotina</taxon>
        <taxon>Agaricomycetes</taxon>
        <taxon>Agaricomycetidae</taxon>
        <taxon>Agaricales</taxon>
        <taxon>Marasmiineae</taxon>
        <taxon>Mycenaceae</taxon>
        <taxon>Mycena</taxon>
    </lineage>
</organism>
<feature type="region of interest" description="Disordered" evidence="2">
    <location>
        <begin position="294"/>
        <end position="415"/>
    </location>
</feature>
<feature type="compositionally biased region" description="Polar residues" evidence="2">
    <location>
        <begin position="122"/>
        <end position="132"/>
    </location>
</feature>
<feature type="compositionally biased region" description="Low complexity" evidence="2">
    <location>
        <begin position="341"/>
        <end position="380"/>
    </location>
</feature>
<feature type="compositionally biased region" description="Low complexity" evidence="2">
    <location>
        <begin position="1151"/>
        <end position="1166"/>
    </location>
</feature>
<feature type="compositionally biased region" description="Acidic residues" evidence="2">
    <location>
        <begin position="912"/>
        <end position="924"/>
    </location>
</feature>
<feature type="coiled-coil region" evidence="1">
    <location>
        <begin position="475"/>
        <end position="509"/>
    </location>
</feature>
<proteinExistence type="predicted"/>
<evidence type="ECO:0000256" key="2">
    <source>
        <dbReference type="SAM" id="MobiDB-lite"/>
    </source>
</evidence>
<feature type="region of interest" description="Disordered" evidence="2">
    <location>
        <begin position="648"/>
        <end position="700"/>
    </location>
</feature>
<feature type="compositionally biased region" description="Basic residues" evidence="2">
    <location>
        <begin position="959"/>
        <end position="968"/>
    </location>
</feature>
<feature type="compositionally biased region" description="Basic and acidic residues" evidence="2">
    <location>
        <begin position="878"/>
        <end position="899"/>
    </location>
</feature>
<dbReference type="Proteomes" id="UP001215280">
    <property type="component" value="Unassembled WGS sequence"/>
</dbReference>
<feature type="region of interest" description="Disordered" evidence="2">
    <location>
        <begin position="95"/>
        <end position="142"/>
    </location>
</feature>
<evidence type="ECO:0000256" key="1">
    <source>
        <dbReference type="SAM" id="Coils"/>
    </source>
</evidence>
<gene>
    <name evidence="3" type="ORF">DFH07DRAFT_779320</name>
</gene>
<protein>
    <submittedName>
        <fullName evidence="3">Uncharacterized protein</fullName>
    </submittedName>
</protein>
<keyword evidence="4" id="KW-1185">Reference proteome</keyword>
<feature type="compositionally biased region" description="Basic and acidic residues" evidence="2">
    <location>
        <begin position="673"/>
        <end position="686"/>
    </location>
</feature>
<feature type="compositionally biased region" description="Low complexity" evidence="2">
    <location>
        <begin position="648"/>
        <end position="671"/>
    </location>
</feature>
<reference evidence="3" key="1">
    <citation type="submission" date="2023-03" db="EMBL/GenBank/DDBJ databases">
        <title>Massive genome expansion in bonnet fungi (Mycena s.s.) driven by repeated elements and novel gene families across ecological guilds.</title>
        <authorList>
            <consortium name="Lawrence Berkeley National Laboratory"/>
            <person name="Harder C.B."/>
            <person name="Miyauchi S."/>
            <person name="Viragh M."/>
            <person name="Kuo A."/>
            <person name="Thoen E."/>
            <person name="Andreopoulos B."/>
            <person name="Lu D."/>
            <person name="Skrede I."/>
            <person name="Drula E."/>
            <person name="Henrissat B."/>
            <person name="Morin E."/>
            <person name="Kohler A."/>
            <person name="Barry K."/>
            <person name="LaButti K."/>
            <person name="Morin E."/>
            <person name="Salamov A."/>
            <person name="Lipzen A."/>
            <person name="Mereny Z."/>
            <person name="Hegedus B."/>
            <person name="Baldrian P."/>
            <person name="Stursova M."/>
            <person name="Weitz H."/>
            <person name="Taylor A."/>
            <person name="Grigoriev I.V."/>
            <person name="Nagy L.G."/>
            <person name="Martin F."/>
            <person name="Kauserud H."/>
        </authorList>
    </citation>
    <scope>NUCLEOTIDE SEQUENCE</scope>
    <source>
        <strain evidence="3">CBHHK188m</strain>
    </source>
</reference>
<feature type="compositionally biased region" description="Low complexity" evidence="2">
    <location>
        <begin position="251"/>
        <end position="267"/>
    </location>
</feature>
<keyword evidence="1" id="KW-0175">Coiled coil</keyword>
<name>A0AAD7I8T4_9AGAR</name>